<comment type="caution">
    <text evidence="1">The sequence shown here is derived from an EMBL/GenBank/DDBJ whole genome shotgun (WGS) entry which is preliminary data.</text>
</comment>
<feature type="non-terminal residue" evidence="1">
    <location>
        <position position="1"/>
    </location>
</feature>
<evidence type="ECO:0000313" key="1">
    <source>
        <dbReference type="EMBL" id="CAF4795342.1"/>
    </source>
</evidence>
<proteinExistence type="predicted"/>
<protein>
    <submittedName>
        <fullName evidence="1">Uncharacterized protein</fullName>
    </submittedName>
</protein>
<accession>A0A821NY44</accession>
<reference evidence="1" key="1">
    <citation type="submission" date="2021-02" db="EMBL/GenBank/DDBJ databases">
        <authorList>
            <person name="Nowell W R."/>
        </authorList>
    </citation>
    <scope>NUCLEOTIDE SEQUENCE</scope>
</reference>
<dbReference type="EMBL" id="CAJOBS010002156">
    <property type="protein sequence ID" value="CAF4795342.1"/>
    <property type="molecule type" value="Genomic_DNA"/>
</dbReference>
<gene>
    <name evidence="1" type="ORF">TOA249_LOCUS23004</name>
</gene>
<dbReference type="AlphaFoldDB" id="A0A821NY44"/>
<organism evidence="1 2">
    <name type="scientific">Rotaria socialis</name>
    <dbReference type="NCBI Taxonomy" id="392032"/>
    <lineage>
        <taxon>Eukaryota</taxon>
        <taxon>Metazoa</taxon>
        <taxon>Spiralia</taxon>
        <taxon>Gnathifera</taxon>
        <taxon>Rotifera</taxon>
        <taxon>Eurotatoria</taxon>
        <taxon>Bdelloidea</taxon>
        <taxon>Philodinida</taxon>
        <taxon>Philodinidae</taxon>
        <taxon>Rotaria</taxon>
    </lineage>
</organism>
<sequence>SQSWSSIFKLNYLKQLHVDYLRYAPFTSHDVPELQAKN</sequence>
<dbReference type="Proteomes" id="UP000663838">
    <property type="component" value="Unassembled WGS sequence"/>
</dbReference>
<evidence type="ECO:0000313" key="2">
    <source>
        <dbReference type="Proteomes" id="UP000663838"/>
    </source>
</evidence>
<name>A0A821NY44_9BILA</name>